<dbReference type="SUPFAM" id="SSF51735">
    <property type="entry name" value="NAD(P)-binding Rossmann-fold domains"/>
    <property type="match status" value="1"/>
</dbReference>
<keyword evidence="3" id="KW-1185">Reference proteome</keyword>
<accession>A0A328UKY5</accession>
<dbReference type="GO" id="GO:0000166">
    <property type="term" value="F:nucleotide binding"/>
    <property type="evidence" value="ECO:0007669"/>
    <property type="project" value="InterPro"/>
</dbReference>
<evidence type="ECO:0000259" key="1">
    <source>
        <dbReference type="Pfam" id="PF01408"/>
    </source>
</evidence>
<feature type="domain" description="Gfo/Idh/MocA-like oxidoreductase N-terminal" evidence="1">
    <location>
        <begin position="47"/>
        <end position="125"/>
    </location>
</feature>
<dbReference type="Pfam" id="PF01408">
    <property type="entry name" value="GFO_IDH_MocA"/>
    <property type="match status" value="1"/>
</dbReference>
<protein>
    <recommendedName>
        <fullName evidence="1">Gfo/Idh/MocA-like oxidoreductase N-terminal domain-containing protein</fullName>
    </recommendedName>
</protein>
<dbReference type="Proteomes" id="UP000249377">
    <property type="component" value="Unassembled WGS sequence"/>
</dbReference>
<evidence type="ECO:0000313" key="3">
    <source>
        <dbReference type="Proteomes" id="UP000249377"/>
    </source>
</evidence>
<dbReference type="Gene3D" id="3.40.50.720">
    <property type="entry name" value="NAD(P)-binding Rossmann-like Domain"/>
    <property type="match status" value="1"/>
</dbReference>
<dbReference type="RefSeq" id="WP_112331849.1">
    <property type="nucleotide sequence ID" value="NZ_QLYR01000001.1"/>
</dbReference>
<gene>
    <name evidence="2" type="ORF">DPQ25_03990</name>
</gene>
<proteinExistence type="predicted"/>
<comment type="caution">
    <text evidence="2">The sequence shown here is derived from an EMBL/GenBank/DDBJ whole genome shotgun (WGS) entry which is preliminary data.</text>
</comment>
<organism evidence="2 3">
    <name type="scientific">Hydrogeniiclostridium mannosilyticum</name>
    <dbReference type="NCBI Taxonomy" id="2764322"/>
    <lineage>
        <taxon>Bacteria</taxon>
        <taxon>Bacillati</taxon>
        <taxon>Bacillota</taxon>
        <taxon>Clostridia</taxon>
        <taxon>Eubacteriales</taxon>
        <taxon>Acutalibacteraceae</taxon>
        <taxon>Hydrogeniiclostridium</taxon>
    </lineage>
</organism>
<dbReference type="InterPro" id="IPR000683">
    <property type="entry name" value="Gfo/Idh/MocA-like_OxRdtase_N"/>
</dbReference>
<dbReference type="EMBL" id="QLYR01000001">
    <property type="protein sequence ID" value="RAQ30654.1"/>
    <property type="molecule type" value="Genomic_DNA"/>
</dbReference>
<dbReference type="AlphaFoldDB" id="A0A328UKY5"/>
<reference evidence="2 3" key="1">
    <citation type="submission" date="2018-06" db="EMBL/GenBank/DDBJ databases">
        <title>Noncontiguous genome sequence of Ruminococcaceae bacterium ASD2818.</title>
        <authorList>
            <person name="Chaplin A.V."/>
            <person name="Sokolova S.R."/>
            <person name="Kochetkova T.O."/>
            <person name="Goltsov A.Y."/>
            <person name="Trofimov D.Y."/>
            <person name="Efimov B.A."/>
        </authorList>
    </citation>
    <scope>NUCLEOTIDE SEQUENCE [LARGE SCALE GENOMIC DNA]</scope>
    <source>
        <strain evidence="2 3">ASD2818</strain>
    </source>
</reference>
<sequence>MKTVGFIDYFLHEWHADHYPAWINQSSGGEYCVKYAWGAVDSPHPGGKSNRRWAEDMGISLCGSIEEVVEKSDALVVLSPDNAEQHECLSRLPLASGKPVYIDKTFAETLAAAKRIFQMAEQSSTPCYSTSALRYAEEYRQIPGGELSYIGSWGPNSLETYSIHQIEPIVALMGTQAQRVLYTGTEEVPSLLIEFTGGRRASITCFPCGSPFVMQMHGAGRTYLAEVKSDYFQAFIGHMVEFFRTGEIPVPHEQTLAVIAIREAGLQAAAAPGLWAGVPR</sequence>
<name>A0A328UKY5_9FIRM</name>
<dbReference type="InterPro" id="IPR036291">
    <property type="entry name" value="NAD(P)-bd_dom_sf"/>
</dbReference>
<evidence type="ECO:0000313" key="2">
    <source>
        <dbReference type="EMBL" id="RAQ30654.1"/>
    </source>
</evidence>